<reference evidence="2" key="2">
    <citation type="submission" date="2016-11" db="UniProtKB">
        <authorList>
            <consortium name="WormBaseParasite"/>
        </authorList>
    </citation>
    <scope>IDENTIFICATION</scope>
</reference>
<evidence type="ECO:0000313" key="2">
    <source>
        <dbReference type="WBParaSite" id="EN70_5078"/>
    </source>
</evidence>
<dbReference type="InterPro" id="IPR043502">
    <property type="entry name" value="DNA/RNA_pol_sf"/>
</dbReference>
<dbReference type="STRING" id="7209.A0A1I7VQ92"/>
<sequence>MEQIEQTWKLEAIGIRDLMTDYQDEKAFEAFQKSLTTDKEGRCVMSWPWKNQEIAPAKGYGLAWGRLRTTIRRLKKSPELLECYDEYIKTLLEERIIERMKNQNETWRVSYLPHQAVITPQKSTTKLRVVFDASAKTNEGPSLNECLYRGPAMMPSLVGILLRARQGRYLVIVDVEKAFLQVSLKQEDRDVTRFLWLEDKTKEVTQENLATYPIHASSLRRAEVAKNLYVDNVVLTAENELESNRKAQEAKELFKKAKMYLGEFNANYDIEMDSEQEITKKTATKLLGIGWNNIKDEFTWRWKISEEGLQTKRQILQFYAAIYDPLGLCPIILPWKLLVQDLWKKSVS</sequence>
<reference evidence="1" key="1">
    <citation type="submission" date="2012-04" db="EMBL/GenBank/DDBJ databases">
        <title>The Genome Sequence of Loa loa.</title>
        <authorList>
            <consortium name="The Broad Institute Genome Sequencing Platform"/>
            <consortium name="Broad Institute Genome Sequencing Center for Infectious Disease"/>
            <person name="Nutman T.B."/>
            <person name="Fink D.L."/>
            <person name="Russ C."/>
            <person name="Young S."/>
            <person name="Zeng Q."/>
            <person name="Gargeya S."/>
            <person name="Alvarado L."/>
            <person name="Berlin A."/>
            <person name="Chapman S.B."/>
            <person name="Chen Z."/>
            <person name="Freedman E."/>
            <person name="Gellesch M."/>
            <person name="Goldberg J."/>
            <person name="Griggs A."/>
            <person name="Gujja S."/>
            <person name="Heilman E.R."/>
            <person name="Heiman D."/>
            <person name="Howarth C."/>
            <person name="Mehta T."/>
            <person name="Neiman D."/>
            <person name="Pearson M."/>
            <person name="Roberts A."/>
            <person name="Saif S."/>
            <person name="Shea T."/>
            <person name="Shenoy N."/>
            <person name="Sisk P."/>
            <person name="Stolte C."/>
            <person name="Sykes S."/>
            <person name="White J."/>
            <person name="Yandava C."/>
            <person name="Haas B."/>
            <person name="Henn M.R."/>
            <person name="Nusbaum C."/>
            <person name="Birren B."/>
        </authorList>
    </citation>
    <scope>NUCLEOTIDE SEQUENCE [LARGE SCALE GENOMIC DNA]</scope>
</reference>
<accession>A0A1I7VQ92</accession>
<proteinExistence type="predicted"/>
<dbReference type="Gene3D" id="3.10.10.10">
    <property type="entry name" value="HIV Type 1 Reverse Transcriptase, subunit A, domain 1"/>
    <property type="match status" value="1"/>
</dbReference>
<name>A0A1I7VQ92_LOALO</name>
<dbReference type="Pfam" id="PF05380">
    <property type="entry name" value="Peptidase_A17"/>
    <property type="match status" value="1"/>
</dbReference>
<dbReference type="Gene3D" id="3.30.70.270">
    <property type="match status" value="1"/>
</dbReference>
<dbReference type="PANTHER" id="PTHR47331:SF1">
    <property type="entry name" value="GAG-LIKE PROTEIN"/>
    <property type="match status" value="1"/>
</dbReference>
<dbReference type="SUPFAM" id="SSF56672">
    <property type="entry name" value="DNA/RNA polymerases"/>
    <property type="match status" value="1"/>
</dbReference>
<keyword evidence="1" id="KW-1185">Reference proteome</keyword>
<dbReference type="PANTHER" id="PTHR47331">
    <property type="entry name" value="PHD-TYPE DOMAIN-CONTAINING PROTEIN"/>
    <property type="match status" value="1"/>
</dbReference>
<dbReference type="Proteomes" id="UP000095285">
    <property type="component" value="Unassembled WGS sequence"/>
</dbReference>
<protein>
    <submittedName>
        <fullName evidence="2">Reverse transcriptase domain-containing protein</fullName>
    </submittedName>
</protein>
<dbReference type="InterPro" id="IPR043128">
    <property type="entry name" value="Rev_trsase/Diguanyl_cyclase"/>
</dbReference>
<dbReference type="InterPro" id="IPR008042">
    <property type="entry name" value="Retrotrans_Pao"/>
</dbReference>
<dbReference type="WBParaSite" id="EN70_5078">
    <property type="protein sequence ID" value="EN70_5078"/>
    <property type="gene ID" value="EN70_5078"/>
</dbReference>
<evidence type="ECO:0000313" key="1">
    <source>
        <dbReference type="Proteomes" id="UP000095285"/>
    </source>
</evidence>
<dbReference type="AlphaFoldDB" id="A0A1I7VQ92"/>
<organism evidence="1 2">
    <name type="scientific">Loa loa</name>
    <name type="common">Eye worm</name>
    <name type="synonym">Filaria loa</name>
    <dbReference type="NCBI Taxonomy" id="7209"/>
    <lineage>
        <taxon>Eukaryota</taxon>
        <taxon>Metazoa</taxon>
        <taxon>Ecdysozoa</taxon>
        <taxon>Nematoda</taxon>
        <taxon>Chromadorea</taxon>
        <taxon>Rhabditida</taxon>
        <taxon>Spirurina</taxon>
        <taxon>Spiruromorpha</taxon>
        <taxon>Filarioidea</taxon>
        <taxon>Onchocercidae</taxon>
        <taxon>Loa</taxon>
    </lineage>
</organism>